<dbReference type="Pfam" id="PF01814">
    <property type="entry name" value="Hemerythrin"/>
    <property type="match status" value="1"/>
</dbReference>
<feature type="domain" description="Hemerythrin-like" evidence="1">
    <location>
        <begin position="8"/>
        <end position="125"/>
    </location>
</feature>
<organism evidence="2 3">
    <name type="scientific">Arthrobacter psychrochitiniphilus</name>
    <dbReference type="NCBI Taxonomy" id="291045"/>
    <lineage>
        <taxon>Bacteria</taxon>
        <taxon>Bacillati</taxon>
        <taxon>Actinomycetota</taxon>
        <taxon>Actinomycetes</taxon>
        <taxon>Micrococcales</taxon>
        <taxon>Micrococcaceae</taxon>
        <taxon>Arthrobacter</taxon>
    </lineage>
</organism>
<proteinExistence type="predicted"/>
<dbReference type="AlphaFoldDB" id="A0A2V3DN39"/>
<evidence type="ECO:0000313" key="3">
    <source>
        <dbReference type="Proteomes" id="UP000246303"/>
    </source>
</evidence>
<dbReference type="OrthoDB" id="3830515at2"/>
<evidence type="ECO:0000259" key="1">
    <source>
        <dbReference type="Pfam" id="PF01814"/>
    </source>
</evidence>
<protein>
    <submittedName>
        <fullName evidence="2">Hemerythrin</fullName>
    </submittedName>
</protein>
<name>A0A2V3DN39_9MICC</name>
<comment type="caution">
    <text evidence="2">The sequence shown here is derived from an EMBL/GenBank/DDBJ whole genome shotgun (WGS) entry which is preliminary data.</text>
</comment>
<dbReference type="RefSeq" id="WP_110107273.1">
    <property type="nucleotide sequence ID" value="NZ_JACBZZ010000001.1"/>
</dbReference>
<dbReference type="Gene3D" id="1.20.120.520">
    <property type="entry name" value="nmb1532 protein domain like"/>
    <property type="match status" value="1"/>
</dbReference>
<keyword evidence="3" id="KW-1185">Reference proteome</keyword>
<gene>
    <name evidence="2" type="ORF">CVS29_15760</name>
</gene>
<dbReference type="EMBL" id="QHLZ01000012">
    <property type="protein sequence ID" value="PXA64383.1"/>
    <property type="molecule type" value="Genomic_DNA"/>
</dbReference>
<reference evidence="2 3" key="1">
    <citation type="submission" date="2018-05" db="EMBL/GenBank/DDBJ databases">
        <title>Genetic diversity of glacier-inhabiting Cryobacterium bacteria in China and description of Cryobacterium mengkeensis sp. nov. and Arthrobacter glacialis sp. nov.</title>
        <authorList>
            <person name="Liu Q."/>
            <person name="Xin Y.-H."/>
        </authorList>
    </citation>
    <scope>NUCLEOTIDE SEQUENCE [LARGE SCALE GENOMIC DNA]</scope>
    <source>
        <strain evidence="2 3">GP3</strain>
    </source>
</reference>
<accession>A0A2V3DN39</accession>
<evidence type="ECO:0000313" key="2">
    <source>
        <dbReference type="EMBL" id="PXA64383.1"/>
    </source>
</evidence>
<dbReference type="InterPro" id="IPR012312">
    <property type="entry name" value="Hemerythrin-like"/>
</dbReference>
<sequence length="156" mass="17221">MAALTLGQALEREHREIDGGIESFLDELDSGVRVDPSQLVTALESLRRHIYLEEVFLFPDLKAAGLMGPIFVMLREHGMLWRQLDAVTGMLAQTSETEVLRHSCATLLALLSDHNAKEEPIIYTQADDILGAVASAELRKFLIQGTMPEGWVCSSA</sequence>
<dbReference type="Proteomes" id="UP000246303">
    <property type="component" value="Unassembled WGS sequence"/>
</dbReference>